<evidence type="ECO:0000256" key="1">
    <source>
        <dbReference type="ARBA" id="ARBA00008891"/>
    </source>
</evidence>
<dbReference type="InterPro" id="IPR011050">
    <property type="entry name" value="Pectin_lyase_fold/virulence"/>
</dbReference>
<dbReference type="EMBL" id="CP108140">
    <property type="protein sequence ID" value="WTP89570.1"/>
    <property type="molecule type" value="Genomic_DNA"/>
</dbReference>
<comment type="pathway">
    <text evidence="5">Glycan metabolism; pectin degradation; 2-dehydro-3-deoxy-D-gluconate from pectin: step 1/5.</text>
</comment>
<gene>
    <name evidence="7" type="ORF">OG477_31280</name>
</gene>
<dbReference type="PROSITE" id="PS51318">
    <property type="entry name" value="TAT"/>
    <property type="match status" value="1"/>
</dbReference>
<dbReference type="Pfam" id="PF01095">
    <property type="entry name" value="Pectinesterase"/>
    <property type="match status" value="1"/>
</dbReference>
<evidence type="ECO:0000256" key="2">
    <source>
        <dbReference type="ARBA" id="ARBA00022801"/>
    </source>
</evidence>
<dbReference type="EC" id="3.1.1.11" evidence="5"/>
<dbReference type="SUPFAM" id="SSF51126">
    <property type="entry name" value="Pectin lyase-like"/>
    <property type="match status" value="1"/>
</dbReference>
<feature type="domain" description="Pectinesterase catalytic" evidence="6">
    <location>
        <begin position="63"/>
        <end position="359"/>
    </location>
</feature>
<dbReference type="GO" id="GO:0045490">
    <property type="term" value="P:pectin catabolic process"/>
    <property type="evidence" value="ECO:0007669"/>
    <property type="project" value="UniProtKB-UniRule"/>
</dbReference>
<feature type="signal peptide" evidence="5">
    <location>
        <begin position="1"/>
        <end position="36"/>
    </location>
</feature>
<feature type="chain" id="PRO_5043095984" description="Pectinesterase" evidence="5">
    <location>
        <begin position="37"/>
        <end position="390"/>
    </location>
</feature>
<evidence type="ECO:0000313" key="7">
    <source>
        <dbReference type="EMBL" id="WTP89570.1"/>
    </source>
</evidence>
<dbReference type="PANTHER" id="PTHR31321">
    <property type="entry name" value="ACYL-COA THIOESTER HYDROLASE YBHC-RELATED"/>
    <property type="match status" value="1"/>
</dbReference>
<dbReference type="InterPro" id="IPR033131">
    <property type="entry name" value="Pectinesterase_Asp_AS"/>
</dbReference>
<protein>
    <recommendedName>
        <fullName evidence="5">Pectinesterase</fullName>
        <ecNumber evidence="5">3.1.1.11</ecNumber>
    </recommendedName>
</protein>
<dbReference type="GO" id="GO:0042545">
    <property type="term" value="P:cell wall modification"/>
    <property type="evidence" value="ECO:0007669"/>
    <property type="project" value="UniProtKB-UniRule"/>
</dbReference>
<keyword evidence="5" id="KW-0732">Signal</keyword>
<dbReference type="PANTHER" id="PTHR31321:SF57">
    <property type="entry name" value="PECTINESTERASE 53-RELATED"/>
    <property type="match status" value="1"/>
</dbReference>
<evidence type="ECO:0000256" key="4">
    <source>
        <dbReference type="PROSITE-ProRule" id="PRU10040"/>
    </source>
</evidence>
<proteinExistence type="inferred from homology"/>
<comment type="similarity">
    <text evidence="1">Belongs to the pectinesterase family.</text>
</comment>
<accession>A0AAU1I3T3</accession>
<keyword evidence="3 5" id="KW-0063">Aspartyl esterase</keyword>
<reference evidence="7" key="1">
    <citation type="submission" date="2022-10" db="EMBL/GenBank/DDBJ databases">
        <title>The complete genomes of actinobacterial strains from the NBC collection.</title>
        <authorList>
            <person name="Joergensen T.S."/>
            <person name="Alvarez Arevalo M."/>
            <person name="Sterndorff E.B."/>
            <person name="Faurdal D."/>
            <person name="Vuksanovic O."/>
            <person name="Mourched A.-S."/>
            <person name="Charusanti P."/>
            <person name="Shaw S."/>
            <person name="Blin K."/>
            <person name="Weber T."/>
        </authorList>
    </citation>
    <scope>NUCLEOTIDE SEQUENCE</scope>
    <source>
        <strain evidence="7">NBC 00180</strain>
    </source>
</reference>
<dbReference type="AlphaFoldDB" id="A0AAU1I3T3"/>
<dbReference type="GO" id="GO:0009279">
    <property type="term" value="C:cell outer membrane"/>
    <property type="evidence" value="ECO:0007669"/>
    <property type="project" value="TreeGrafter"/>
</dbReference>
<evidence type="ECO:0000256" key="5">
    <source>
        <dbReference type="RuleBase" id="RU000589"/>
    </source>
</evidence>
<evidence type="ECO:0000256" key="3">
    <source>
        <dbReference type="ARBA" id="ARBA00023085"/>
    </source>
</evidence>
<dbReference type="Gene3D" id="2.160.20.10">
    <property type="entry name" value="Single-stranded right-handed beta-helix, Pectin lyase-like"/>
    <property type="match status" value="1"/>
</dbReference>
<dbReference type="PROSITE" id="PS00503">
    <property type="entry name" value="PECTINESTERASE_2"/>
    <property type="match status" value="1"/>
</dbReference>
<comment type="catalytic activity">
    <reaction evidence="5">
        <text>[(1-&gt;4)-alpha-D-galacturonosyl methyl ester](n) + n H2O = [(1-&gt;4)-alpha-D-galacturonosyl](n) + n methanol + n H(+)</text>
        <dbReference type="Rhea" id="RHEA:22380"/>
        <dbReference type="Rhea" id="RHEA-COMP:14570"/>
        <dbReference type="Rhea" id="RHEA-COMP:14573"/>
        <dbReference type="ChEBI" id="CHEBI:15377"/>
        <dbReference type="ChEBI" id="CHEBI:15378"/>
        <dbReference type="ChEBI" id="CHEBI:17790"/>
        <dbReference type="ChEBI" id="CHEBI:140522"/>
        <dbReference type="ChEBI" id="CHEBI:140523"/>
        <dbReference type="EC" id="3.1.1.11"/>
    </reaction>
</comment>
<organism evidence="7">
    <name type="scientific">Streptomyces sp. NBC_00180</name>
    <dbReference type="NCBI Taxonomy" id="2903632"/>
    <lineage>
        <taxon>Bacteria</taxon>
        <taxon>Bacillati</taxon>
        <taxon>Actinomycetota</taxon>
        <taxon>Actinomycetes</taxon>
        <taxon>Kitasatosporales</taxon>
        <taxon>Streptomycetaceae</taxon>
        <taxon>Streptomyces</taxon>
    </lineage>
</organism>
<sequence>MPSPHLFRHPLSRRGFITAGAMTAAALTLAPAPARAAGNPRPPRPFGRYGSPATRLTPQTLYVHPSGQGDYTSVQAAVTAAGGATQALGTRGGSGWTLVIAPGTYRETVVVDVTRTGMTWLGAGGDPRDVVIVYDNAAGTPKPGGGTYGTTGSATTLVQADGFTARDLTFANDWLRADHPGISGTQAVAIKVQGDRSAFHHCRFLGHQDTLYADSIALGVFARQYFSHCYVEGDVDFVFGRATAVHEHCHFRTLTRTDLSSAPYGFVFAPSTAGANPRGYLVTRSRVTSEAPDAHYKLARPWVPSSDTTARPSLVVRDTHLGPGIDAVAPYTNMSDGFPWQDQRFAEYRNSGPGAVVTVPANRPQLTVEQAESATRTAYLGDWQPWKAGC</sequence>
<dbReference type="InterPro" id="IPR000070">
    <property type="entry name" value="Pectinesterase_cat"/>
</dbReference>
<dbReference type="GO" id="GO:0030599">
    <property type="term" value="F:pectinesterase activity"/>
    <property type="evidence" value="ECO:0007669"/>
    <property type="project" value="UniProtKB-UniRule"/>
</dbReference>
<keyword evidence="2 5" id="KW-0378">Hydrolase</keyword>
<dbReference type="InterPro" id="IPR012334">
    <property type="entry name" value="Pectin_lyas_fold"/>
</dbReference>
<evidence type="ECO:0000259" key="6">
    <source>
        <dbReference type="Pfam" id="PF01095"/>
    </source>
</evidence>
<feature type="active site" evidence="4">
    <location>
        <position position="236"/>
    </location>
</feature>
<name>A0AAU1I3T3_9ACTN</name>
<dbReference type="InterPro" id="IPR006311">
    <property type="entry name" value="TAT_signal"/>
</dbReference>